<evidence type="ECO:0000256" key="5">
    <source>
        <dbReference type="ARBA" id="ARBA00023242"/>
    </source>
</evidence>
<evidence type="ECO:0000256" key="1">
    <source>
        <dbReference type="ARBA" id="ARBA00004123"/>
    </source>
</evidence>
<protein>
    <recommendedName>
        <fullName evidence="6">Exportin-1 C-terminal domain-containing protein</fullName>
    </recommendedName>
</protein>
<dbReference type="GO" id="GO:0000056">
    <property type="term" value="P:ribosomal small subunit export from nucleus"/>
    <property type="evidence" value="ECO:0007669"/>
    <property type="project" value="TreeGrafter"/>
</dbReference>
<dbReference type="AlphaFoldDB" id="A0A0D0CLL1"/>
<keyword evidence="5" id="KW-0539">Nucleus</keyword>
<dbReference type="InterPro" id="IPR014877">
    <property type="entry name" value="XPO1_C_dom"/>
</dbReference>
<name>A0A0D0CLL1_9AGAR</name>
<comment type="subcellular location">
    <subcellularLocation>
        <location evidence="1">Nucleus</location>
    </subcellularLocation>
</comment>
<dbReference type="SMART" id="SM01102">
    <property type="entry name" value="CRM1_C"/>
    <property type="match status" value="1"/>
</dbReference>
<evidence type="ECO:0000256" key="4">
    <source>
        <dbReference type="ARBA" id="ARBA00022927"/>
    </source>
</evidence>
<evidence type="ECO:0000259" key="6">
    <source>
        <dbReference type="SMART" id="SM01102"/>
    </source>
</evidence>
<gene>
    <name evidence="7" type="ORF">GYMLUDRAFT_829578</name>
</gene>
<evidence type="ECO:0000256" key="2">
    <source>
        <dbReference type="ARBA" id="ARBA00009466"/>
    </source>
</evidence>
<reference evidence="7 8" key="1">
    <citation type="submission" date="2014-04" db="EMBL/GenBank/DDBJ databases">
        <title>Evolutionary Origins and Diversification of the Mycorrhizal Mutualists.</title>
        <authorList>
            <consortium name="DOE Joint Genome Institute"/>
            <consortium name="Mycorrhizal Genomics Consortium"/>
            <person name="Kohler A."/>
            <person name="Kuo A."/>
            <person name="Nagy L.G."/>
            <person name="Floudas D."/>
            <person name="Copeland A."/>
            <person name="Barry K.W."/>
            <person name="Cichocki N."/>
            <person name="Veneault-Fourrey C."/>
            <person name="LaButti K."/>
            <person name="Lindquist E.A."/>
            <person name="Lipzen A."/>
            <person name="Lundell T."/>
            <person name="Morin E."/>
            <person name="Murat C."/>
            <person name="Riley R."/>
            <person name="Ohm R."/>
            <person name="Sun H."/>
            <person name="Tunlid A."/>
            <person name="Henrissat B."/>
            <person name="Grigoriev I.V."/>
            <person name="Hibbett D.S."/>
            <person name="Martin F."/>
        </authorList>
    </citation>
    <scope>NUCLEOTIDE SEQUENCE [LARGE SCALE GENOMIC DNA]</scope>
    <source>
        <strain evidence="7 8">FD-317 M1</strain>
    </source>
</reference>
<dbReference type="GO" id="GO:0006611">
    <property type="term" value="P:protein export from nucleus"/>
    <property type="evidence" value="ECO:0007669"/>
    <property type="project" value="InterPro"/>
</dbReference>
<dbReference type="GO" id="GO:0005634">
    <property type="term" value="C:nucleus"/>
    <property type="evidence" value="ECO:0007669"/>
    <property type="project" value="UniProtKB-SubCell"/>
</dbReference>
<evidence type="ECO:0000313" key="7">
    <source>
        <dbReference type="EMBL" id="KIK56008.1"/>
    </source>
</evidence>
<dbReference type="GO" id="GO:0000055">
    <property type="term" value="P:ribosomal large subunit export from nucleus"/>
    <property type="evidence" value="ECO:0007669"/>
    <property type="project" value="TreeGrafter"/>
</dbReference>
<dbReference type="SUPFAM" id="SSF48371">
    <property type="entry name" value="ARM repeat"/>
    <property type="match status" value="1"/>
</dbReference>
<dbReference type="PANTHER" id="PTHR11223:SF2">
    <property type="entry name" value="EXPORTIN-1"/>
    <property type="match status" value="1"/>
</dbReference>
<dbReference type="Proteomes" id="UP000053593">
    <property type="component" value="Unassembled WGS sequence"/>
</dbReference>
<proteinExistence type="inferred from homology"/>
<dbReference type="InterPro" id="IPR045065">
    <property type="entry name" value="XPO1/5"/>
</dbReference>
<dbReference type="PANTHER" id="PTHR11223">
    <property type="entry name" value="EXPORTIN 1/5"/>
    <property type="match status" value="1"/>
</dbReference>
<dbReference type="InterPro" id="IPR016024">
    <property type="entry name" value="ARM-type_fold"/>
</dbReference>
<dbReference type="Gene3D" id="1.25.10.10">
    <property type="entry name" value="Leucine-rich Repeat Variant"/>
    <property type="match status" value="1"/>
</dbReference>
<dbReference type="InterPro" id="IPR011989">
    <property type="entry name" value="ARM-like"/>
</dbReference>
<dbReference type="EMBL" id="KN834801">
    <property type="protein sequence ID" value="KIK56008.1"/>
    <property type="molecule type" value="Genomic_DNA"/>
</dbReference>
<keyword evidence="4" id="KW-0653">Protein transport</keyword>
<dbReference type="GO" id="GO:0005737">
    <property type="term" value="C:cytoplasm"/>
    <property type="evidence" value="ECO:0007669"/>
    <property type="project" value="TreeGrafter"/>
</dbReference>
<dbReference type="GO" id="GO:0005049">
    <property type="term" value="F:nuclear export signal receptor activity"/>
    <property type="evidence" value="ECO:0007669"/>
    <property type="project" value="InterPro"/>
</dbReference>
<accession>A0A0D0CLL1</accession>
<sequence>MMQASVNPALLHNLESVKLLSNVLKTNVSAHTLISGEAYTVQVSRIFMDMLGLYKAVSRMISEVVEKEGLVMSKTPKVRQLRVLKNDILKLTQTYINSVIQIEVVNENFIPPPLDAVLGDYQRRAGGGGAGAGANINTVALPAASREAEMLNLMSNVVRCLGSLITPQVLPILSAVLEPTLEMIMQELTEYPDHRLYYFRLLRMIILNCFPGETDSFGSEIDLNVTGLHTESYFFSSKGAANFIPMSLSDVRHHRSLCLRRSRGCAILLQAVPFTDCARELVCNDGFRTLEWVWAAGDGAYKDV</sequence>
<evidence type="ECO:0000256" key="3">
    <source>
        <dbReference type="ARBA" id="ARBA00022448"/>
    </source>
</evidence>
<dbReference type="HOGENOM" id="CLU_915441_0_0_1"/>
<organism evidence="7 8">
    <name type="scientific">Collybiopsis luxurians FD-317 M1</name>
    <dbReference type="NCBI Taxonomy" id="944289"/>
    <lineage>
        <taxon>Eukaryota</taxon>
        <taxon>Fungi</taxon>
        <taxon>Dikarya</taxon>
        <taxon>Basidiomycota</taxon>
        <taxon>Agaricomycotina</taxon>
        <taxon>Agaricomycetes</taxon>
        <taxon>Agaricomycetidae</taxon>
        <taxon>Agaricales</taxon>
        <taxon>Marasmiineae</taxon>
        <taxon>Omphalotaceae</taxon>
        <taxon>Collybiopsis</taxon>
        <taxon>Collybiopsis luxurians</taxon>
    </lineage>
</organism>
<keyword evidence="3" id="KW-0813">Transport</keyword>
<evidence type="ECO:0000313" key="8">
    <source>
        <dbReference type="Proteomes" id="UP000053593"/>
    </source>
</evidence>
<keyword evidence="8" id="KW-1185">Reference proteome</keyword>
<feature type="domain" description="Exportin-1 C-terminal" evidence="6">
    <location>
        <begin position="42"/>
        <end position="256"/>
    </location>
</feature>
<dbReference type="OrthoDB" id="3265318at2759"/>
<dbReference type="Pfam" id="PF08767">
    <property type="entry name" value="CRM1_C"/>
    <property type="match status" value="2"/>
</dbReference>
<comment type="similarity">
    <text evidence="2">Belongs to the exportin family.</text>
</comment>